<dbReference type="InterPro" id="IPR032675">
    <property type="entry name" value="LRR_dom_sf"/>
</dbReference>
<feature type="domain" description="DUF2231" evidence="5">
    <location>
        <begin position="35"/>
        <end position="158"/>
    </location>
</feature>
<evidence type="ECO:0000256" key="2">
    <source>
        <dbReference type="SAM" id="Phobius"/>
    </source>
</evidence>
<reference evidence="6" key="1">
    <citation type="submission" date="2023-07" db="EMBL/GenBank/DDBJ databases">
        <title>The genome sequence of Rhodocytophaga aerolata KACC 12507.</title>
        <authorList>
            <person name="Zhang X."/>
        </authorList>
    </citation>
    <scope>NUCLEOTIDE SEQUENCE</scope>
    <source>
        <strain evidence="6">KACC 12507</strain>
    </source>
</reference>
<comment type="caution">
    <text evidence="6">The sequence shown here is derived from an EMBL/GenBank/DDBJ whole genome shotgun (WGS) entry which is preliminary data.</text>
</comment>
<proteinExistence type="predicted"/>
<dbReference type="Gene3D" id="3.80.10.10">
    <property type="entry name" value="Ribonuclease Inhibitor"/>
    <property type="match status" value="1"/>
</dbReference>
<dbReference type="SUPFAM" id="SSF52047">
    <property type="entry name" value="RNI-like"/>
    <property type="match status" value="1"/>
</dbReference>
<feature type="transmembrane region" description="Helical" evidence="2">
    <location>
        <begin position="34"/>
        <end position="56"/>
    </location>
</feature>
<dbReference type="PANTHER" id="PTHR35889">
    <property type="entry name" value="CYCLOINULO-OLIGOSACCHARIDE FRUCTANOTRANSFERASE-RELATED"/>
    <property type="match status" value="1"/>
</dbReference>
<dbReference type="SUPFAM" id="SSF46626">
    <property type="entry name" value="Cytochrome c"/>
    <property type="match status" value="1"/>
</dbReference>
<feature type="chain" id="PRO_5046156032" evidence="3">
    <location>
        <begin position="19"/>
        <end position="512"/>
    </location>
</feature>
<name>A0ABT8QYE0_9BACT</name>
<evidence type="ECO:0000313" key="7">
    <source>
        <dbReference type="Proteomes" id="UP001168528"/>
    </source>
</evidence>
<dbReference type="Pfam" id="PF13516">
    <property type="entry name" value="LRR_6"/>
    <property type="match status" value="1"/>
</dbReference>
<dbReference type="EMBL" id="JAUKPO010000001">
    <property type="protein sequence ID" value="MDO1444855.1"/>
    <property type="molecule type" value="Genomic_DNA"/>
</dbReference>
<keyword evidence="2" id="KW-0812">Transmembrane</keyword>
<feature type="domain" description="Cytochrome C Planctomycete-type" evidence="4">
    <location>
        <begin position="211"/>
        <end position="270"/>
    </location>
</feature>
<evidence type="ECO:0000259" key="4">
    <source>
        <dbReference type="Pfam" id="PF07635"/>
    </source>
</evidence>
<gene>
    <name evidence="6" type="ORF">Q0590_01265</name>
</gene>
<evidence type="ECO:0000256" key="1">
    <source>
        <dbReference type="SAM" id="MobiDB-lite"/>
    </source>
</evidence>
<feature type="transmembrane region" description="Helical" evidence="2">
    <location>
        <begin position="102"/>
        <end position="123"/>
    </location>
</feature>
<sequence length="512" mass="56442">MKSRLILFFLILSGPVMAATNADEPSEFLLFLGRFHPLFVHLPIGFLIIAFLLECFSRLQRFSEVRHATSLVLLLGTLSAVAAAILGYFLSFEGGYDEDALFWHQWFGIGVAVTSAIAYFLKIRTVSNITLVSKAYFPLLASSMVVLMVAGHLGGNLTHGSEYLTQYMPGPLRTLAGLPAPVKKTEAKPITNIQEAVLYTDIIHPIFEERCISCHNPDKKKGDLLMHTFSDLMKGGEDGKVLVSGKSAESPLYKHITLPLEDDDHMPPKGKKQLTKAQIELIRWWIDEGASADKKVAQATVTEPVEKALASLGVSTEDEGKPKGIFAKQVPPAKPSAIDSVKKAGFQVTSISQDNQYLQVKYTHTTENFGKAQAKALQAIAPQITWLDLSNAKITDEGLKEISSLRNLTRLRLDKTNITDEAIASLQKLDNLEYLNLYGTAVSDKALPKLTSFKGLQSVYLWQTKVSETGVQSLQKQHPKLVINTGWTDTNKKDSVSKSDKDSVLKVVSQKQ</sequence>
<keyword evidence="2" id="KW-1133">Transmembrane helix</keyword>
<evidence type="ECO:0000259" key="5">
    <source>
        <dbReference type="Pfam" id="PF09990"/>
    </source>
</evidence>
<dbReference type="PANTHER" id="PTHR35889:SF3">
    <property type="entry name" value="F-BOX DOMAIN-CONTAINING PROTEIN"/>
    <property type="match status" value="1"/>
</dbReference>
<keyword evidence="2" id="KW-0472">Membrane</keyword>
<protein>
    <submittedName>
        <fullName evidence="6">C-type cytochrome domain-containing protein</fullName>
    </submittedName>
</protein>
<evidence type="ECO:0000256" key="3">
    <source>
        <dbReference type="SAM" id="SignalP"/>
    </source>
</evidence>
<dbReference type="RefSeq" id="WP_302035657.1">
    <property type="nucleotide sequence ID" value="NZ_JAUKPO010000001.1"/>
</dbReference>
<feature type="transmembrane region" description="Helical" evidence="2">
    <location>
        <begin position="68"/>
        <end position="90"/>
    </location>
</feature>
<evidence type="ECO:0000313" key="6">
    <source>
        <dbReference type="EMBL" id="MDO1444855.1"/>
    </source>
</evidence>
<dbReference type="InterPro" id="IPR036909">
    <property type="entry name" value="Cyt_c-like_dom_sf"/>
</dbReference>
<feature type="compositionally biased region" description="Basic and acidic residues" evidence="1">
    <location>
        <begin position="490"/>
        <end position="504"/>
    </location>
</feature>
<dbReference type="InterPro" id="IPR001611">
    <property type="entry name" value="Leu-rich_rpt"/>
</dbReference>
<dbReference type="Proteomes" id="UP001168528">
    <property type="component" value="Unassembled WGS sequence"/>
</dbReference>
<feature type="region of interest" description="Disordered" evidence="1">
    <location>
        <begin position="489"/>
        <end position="512"/>
    </location>
</feature>
<feature type="signal peptide" evidence="3">
    <location>
        <begin position="1"/>
        <end position="18"/>
    </location>
</feature>
<dbReference type="Pfam" id="PF09990">
    <property type="entry name" value="DUF2231"/>
    <property type="match status" value="1"/>
</dbReference>
<accession>A0ABT8QYE0</accession>
<dbReference type="InterPro" id="IPR019251">
    <property type="entry name" value="DUF2231_TM"/>
</dbReference>
<keyword evidence="3" id="KW-0732">Signal</keyword>
<organism evidence="6 7">
    <name type="scientific">Rhodocytophaga aerolata</name>
    <dbReference type="NCBI Taxonomy" id="455078"/>
    <lineage>
        <taxon>Bacteria</taxon>
        <taxon>Pseudomonadati</taxon>
        <taxon>Bacteroidota</taxon>
        <taxon>Cytophagia</taxon>
        <taxon>Cytophagales</taxon>
        <taxon>Rhodocytophagaceae</taxon>
        <taxon>Rhodocytophaga</taxon>
    </lineage>
</organism>
<keyword evidence="7" id="KW-1185">Reference proteome</keyword>
<dbReference type="Pfam" id="PF07635">
    <property type="entry name" value="PSCyt1"/>
    <property type="match status" value="1"/>
</dbReference>
<dbReference type="InterPro" id="IPR011429">
    <property type="entry name" value="Cyt_c_Planctomycete-type"/>
</dbReference>
<feature type="transmembrane region" description="Helical" evidence="2">
    <location>
        <begin position="135"/>
        <end position="155"/>
    </location>
</feature>